<dbReference type="EMBL" id="BRXU01000002">
    <property type="protein sequence ID" value="GLC49307.1"/>
    <property type="molecule type" value="Genomic_DNA"/>
</dbReference>
<evidence type="ECO:0000256" key="6">
    <source>
        <dbReference type="ARBA" id="ARBA00022679"/>
    </source>
</evidence>
<evidence type="ECO:0000256" key="3">
    <source>
        <dbReference type="ARBA" id="ARBA00004123"/>
    </source>
</evidence>
<evidence type="ECO:0000256" key="9">
    <source>
        <dbReference type="ARBA" id="ARBA00022723"/>
    </source>
</evidence>
<dbReference type="Proteomes" id="UP001165080">
    <property type="component" value="Unassembled WGS sequence"/>
</dbReference>
<keyword evidence="10" id="KW-0547">Nucleotide-binding</keyword>
<feature type="compositionally biased region" description="Low complexity" evidence="15">
    <location>
        <begin position="84"/>
        <end position="95"/>
    </location>
</feature>
<feature type="region of interest" description="Disordered" evidence="15">
    <location>
        <begin position="84"/>
        <end position="108"/>
    </location>
</feature>
<evidence type="ECO:0000259" key="17">
    <source>
        <dbReference type="Pfam" id="PF14413"/>
    </source>
</evidence>
<dbReference type="GO" id="GO:0005525">
    <property type="term" value="F:GTP binding"/>
    <property type="evidence" value="ECO:0007669"/>
    <property type="project" value="UniProtKB-KW"/>
</dbReference>
<keyword evidence="7" id="KW-0819">tRNA processing</keyword>
<comment type="similarity">
    <text evidence="4">Belongs to the tRNA(His) guanylyltransferase family.</text>
</comment>
<protein>
    <recommendedName>
        <fullName evidence="5">tRNA(His) guanylyltransferase</fullName>
        <ecNumber evidence="5">2.7.7.79</ecNumber>
    </recommendedName>
</protein>
<dbReference type="EC" id="2.7.7.79" evidence="5"/>
<feature type="domain" description="Thg1 C-terminal" evidence="17">
    <location>
        <begin position="272"/>
        <end position="377"/>
    </location>
</feature>
<evidence type="ECO:0000256" key="11">
    <source>
        <dbReference type="ARBA" id="ARBA00022842"/>
    </source>
</evidence>
<dbReference type="GO" id="GO:0000287">
    <property type="term" value="F:magnesium ion binding"/>
    <property type="evidence" value="ECO:0007669"/>
    <property type="project" value="InterPro"/>
</dbReference>
<dbReference type="PANTHER" id="PTHR12729:SF6">
    <property type="entry name" value="TRNA(HIS) GUANYLYLTRANSFERASE-RELATED"/>
    <property type="match status" value="1"/>
</dbReference>
<proteinExistence type="inferred from homology"/>
<keyword evidence="11" id="KW-0460">Magnesium</keyword>
<evidence type="ECO:0000256" key="12">
    <source>
        <dbReference type="ARBA" id="ARBA00023134"/>
    </source>
</evidence>
<dbReference type="GO" id="GO:0006400">
    <property type="term" value="P:tRNA modification"/>
    <property type="evidence" value="ECO:0007669"/>
    <property type="project" value="InterPro"/>
</dbReference>
<keyword evidence="13" id="KW-0539">Nucleus</keyword>
<evidence type="ECO:0000256" key="10">
    <source>
        <dbReference type="ARBA" id="ARBA00022741"/>
    </source>
</evidence>
<evidence type="ECO:0000256" key="2">
    <source>
        <dbReference type="ARBA" id="ARBA00002939"/>
    </source>
</evidence>
<evidence type="ECO:0000256" key="4">
    <source>
        <dbReference type="ARBA" id="ARBA00010113"/>
    </source>
</evidence>
<name>A0A9W6BBY4_9CHLO</name>
<evidence type="ECO:0000256" key="15">
    <source>
        <dbReference type="SAM" id="MobiDB-lite"/>
    </source>
</evidence>
<evidence type="ECO:0000256" key="14">
    <source>
        <dbReference type="ARBA" id="ARBA00047281"/>
    </source>
</evidence>
<evidence type="ECO:0000256" key="13">
    <source>
        <dbReference type="ARBA" id="ARBA00023242"/>
    </source>
</evidence>
<dbReference type="Gene3D" id="3.30.70.3000">
    <property type="match status" value="1"/>
</dbReference>
<evidence type="ECO:0000256" key="7">
    <source>
        <dbReference type="ARBA" id="ARBA00022694"/>
    </source>
</evidence>
<sequence length="391" mass="43688">MPLPLVLTLESHACSYRHAHIAYRAVASLGLNTRGTGFLSNKTAGSSSLPCVLPQRPAPGPAASTRPYPHRYLCRCSYPNEQPASTASAAHTPTHLADKPSSEKTVGGAAPVFDHPAAPYDAASSRARRARRGGMANSKYEYVKQYELDDTLLPGCWIVIRIDGKGFTKFSDLHGFEKPNDKRALDLMDECARVMNEFPDIRLAYGESDEYSFVLARNTDMYGRRASKLVSLLVSCFTANYVTRWPAHLPDTPLRATPMFDGRAVCYPLDSNLRDYLAWRQADTHINNQYNTCFWALVKSGKTSSEAQATLRGTQAAFKNELLFRDFGINYAHLPEQFKKGSVVVRQKALVEVKRREDGSPVMRERALPTVLHVDIIRDEFWKANPHLLAH</sequence>
<dbReference type="GO" id="GO:0005654">
    <property type="term" value="C:nucleoplasm"/>
    <property type="evidence" value="ECO:0007669"/>
    <property type="project" value="UniProtKB-ARBA"/>
</dbReference>
<comment type="caution">
    <text evidence="18">The sequence shown here is derived from an EMBL/GenBank/DDBJ whole genome shotgun (WGS) entry which is preliminary data.</text>
</comment>
<evidence type="ECO:0000256" key="8">
    <source>
        <dbReference type="ARBA" id="ARBA00022695"/>
    </source>
</evidence>
<dbReference type="InterPro" id="IPR007537">
    <property type="entry name" value="tRNAHis_GuaTrfase_Thg1"/>
</dbReference>
<dbReference type="InterPro" id="IPR025845">
    <property type="entry name" value="Thg1_C_dom"/>
</dbReference>
<reference evidence="18 19" key="1">
    <citation type="journal article" date="2023" name="Commun. Biol.">
        <title>Reorganization of the ancestral sex-determining regions during the evolution of trioecy in Pleodorina starrii.</title>
        <authorList>
            <person name="Takahashi K."/>
            <person name="Suzuki S."/>
            <person name="Kawai-Toyooka H."/>
            <person name="Yamamoto K."/>
            <person name="Hamaji T."/>
            <person name="Ootsuki R."/>
            <person name="Yamaguchi H."/>
            <person name="Kawachi M."/>
            <person name="Higashiyama T."/>
            <person name="Nozaki H."/>
        </authorList>
    </citation>
    <scope>NUCLEOTIDE SEQUENCE [LARGE SCALE GENOMIC DNA]</scope>
    <source>
        <strain evidence="18 19">NIES-4479</strain>
    </source>
</reference>
<evidence type="ECO:0000256" key="1">
    <source>
        <dbReference type="ARBA" id="ARBA00001946"/>
    </source>
</evidence>
<dbReference type="AlphaFoldDB" id="A0A9W6BBY4"/>
<keyword evidence="9" id="KW-0479">Metal-binding</keyword>
<keyword evidence="8" id="KW-0548">Nucleotidyltransferase</keyword>
<dbReference type="Pfam" id="PF04446">
    <property type="entry name" value="Thg1"/>
    <property type="match status" value="1"/>
</dbReference>
<comment type="catalytic activity">
    <reaction evidence="14">
        <text>a 5'-end ribonucleotide-tRNA(His) + GTP + ATP + H2O = a 5'-end phospho-guanosine-ribonucleotide-tRNA(His) + AMP + 2 diphosphate + H(+)</text>
        <dbReference type="Rhea" id="RHEA:54564"/>
        <dbReference type="Rhea" id="RHEA-COMP:14193"/>
        <dbReference type="Rhea" id="RHEA-COMP:14917"/>
        <dbReference type="ChEBI" id="CHEBI:15377"/>
        <dbReference type="ChEBI" id="CHEBI:15378"/>
        <dbReference type="ChEBI" id="CHEBI:30616"/>
        <dbReference type="ChEBI" id="CHEBI:33019"/>
        <dbReference type="ChEBI" id="CHEBI:37565"/>
        <dbReference type="ChEBI" id="CHEBI:138282"/>
        <dbReference type="ChEBI" id="CHEBI:141847"/>
        <dbReference type="ChEBI" id="CHEBI:456215"/>
        <dbReference type="EC" id="2.7.7.79"/>
    </reaction>
</comment>
<dbReference type="InterPro" id="IPR038469">
    <property type="entry name" value="tRNAHis_GuaTrfase_Thg1_sf"/>
</dbReference>
<evidence type="ECO:0000259" key="16">
    <source>
        <dbReference type="Pfam" id="PF04446"/>
    </source>
</evidence>
<dbReference type="GO" id="GO:0008193">
    <property type="term" value="F:tRNA guanylyltransferase activity"/>
    <property type="evidence" value="ECO:0007669"/>
    <property type="project" value="UniProtKB-EC"/>
</dbReference>
<dbReference type="Pfam" id="PF14413">
    <property type="entry name" value="Thg1C"/>
    <property type="match status" value="1"/>
</dbReference>
<dbReference type="InterPro" id="IPR024956">
    <property type="entry name" value="tRNAHis_GuaTrfase_cat"/>
</dbReference>
<keyword evidence="6" id="KW-0808">Transferase</keyword>
<evidence type="ECO:0000313" key="18">
    <source>
        <dbReference type="EMBL" id="GLC49307.1"/>
    </source>
</evidence>
<keyword evidence="12" id="KW-0342">GTP-binding</keyword>
<evidence type="ECO:0000256" key="5">
    <source>
        <dbReference type="ARBA" id="ARBA00012511"/>
    </source>
</evidence>
<accession>A0A9W6BBY4</accession>
<feature type="domain" description="tRNAHis guanylyltransferase catalytic" evidence="16">
    <location>
        <begin position="140"/>
        <end position="268"/>
    </location>
</feature>
<organism evidence="18 19">
    <name type="scientific">Pleodorina starrii</name>
    <dbReference type="NCBI Taxonomy" id="330485"/>
    <lineage>
        <taxon>Eukaryota</taxon>
        <taxon>Viridiplantae</taxon>
        <taxon>Chlorophyta</taxon>
        <taxon>core chlorophytes</taxon>
        <taxon>Chlorophyceae</taxon>
        <taxon>CS clade</taxon>
        <taxon>Chlamydomonadales</taxon>
        <taxon>Volvocaceae</taxon>
        <taxon>Pleodorina</taxon>
    </lineage>
</organism>
<evidence type="ECO:0000313" key="19">
    <source>
        <dbReference type="Proteomes" id="UP001165080"/>
    </source>
</evidence>
<keyword evidence="19" id="KW-1185">Reference proteome</keyword>
<gene>
    <name evidence="18" type="primary">PLEST004243</name>
    <name evidence="18" type="ORF">PLESTB_000205100</name>
</gene>
<dbReference type="FunFam" id="3.30.70.3000:FF:000002">
    <property type="entry name" value="tRNA(His) guanylyltransferase 1"/>
    <property type="match status" value="1"/>
</dbReference>
<dbReference type="PANTHER" id="PTHR12729">
    <property type="entry name" value="TRNA(HIS) GUANYLYLTRANSFERASE-RELATED"/>
    <property type="match status" value="1"/>
</dbReference>
<comment type="cofactor">
    <cofactor evidence="1">
        <name>Mg(2+)</name>
        <dbReference type="ChEBI" id="CHEBI:18420"/>
    </cofactor>
</comment>
<comment type="function">
    <text evidence="2">Adds a GMP to the 5'-end of tRNA(His) after transcription and RNase P cleavage.</text>
</comment>
<comment type="subcellular location">
    <subcellularLocation>
        <location evidence="3">Nucleus</location>
    </subcellularLocation>
</comment>